<gene>
    <name evidence="2" type="ORF">RVF87_03525</name>
</gene>
<evidence type="ECO:0000256" key="1">
    <source>
        <dbReference type="SAM" id="Phobius"/>
    </source>
</evidence>
<dbReference type="Proteomes" id="UP001479933">
    <property type="component" value="Chromosome"/>
</dbReference>
<proteinExistence type="predicted"/>
<sequence length="211" mass="23249">MTEVPPGDVWGGEGDTRPHWIGAHQLAQWQALARTTDTRTKIRRSAKLMNIGTVLLAGGLCLYLIAIPVAIGLLIWFWIARIDHYEIFFGAIAIVGVAGIGGLLKAIAGSRLRRAIFADGYHSAGVVDEITSREGRDDNGSAEDRYTLVVAAEIGDGHAIRRHIYWGADARVSEDAWLGRSIRFRHNTLDPDDLTDAHFEGWSDEAERTHP</sequence>
<protein>
    <submittedName>
        <fullName evidence="2">Uncharacterized protein</fullName>
    </submittedName>
</protein>
<dbReference type="EMBL" id="CP136137">
    <property type="protein sequence ID" value="WYY08163.1"/>
    <property type="molecule type" value="Genomic_DNA"/>
</dbReference>
<reference evidence="2 3" key="1">
    <citation type="journal article" date="2023" name="Virus Evol.">
        <title>Computational host range prediction-The good, the bad, and the ugly.</title>
        <authorList>
            <person name="Howell A.A."/>
            <person name="Versoza C.J."/>
            <person name="Pfeifer S.P."/>
        </authorList>
    </citation>
    <scope>NUCLEOTIDE SEQUENCE [LARGE SCALE GENOMIC DNA]</scope>
    <source>
        <strain evidence="2 3">1610/1b</strain>
    </source>
</reference>
<evidence type="ECO:0000313" key="2">
    <source>
        <dbReference type="EMBL" id="WYY08163.1"/>
    </source>
</evidence>
<keyword evidence="1" id="KW-0472">Membrane</keyword>
<keyword evidence="1" id="KW-1133">Transmembrane helix</keyword>
<keyword evidence="1" id="KW-0812">Transmembrane</keyword>
<feature type="transmembrane region" description="Helical" evidence="1">
    <location>
        <begin position="48"/>
        <end position="79"/>
    </location>
</feature>
<keyword evidence="3" id="KW-1185">Reference proteome</keyword>
<accession>A0ABZ2U360</accession>
<name>A0ABZ2U360_9ACTN</name>
<evidence type="ECO:0000313" key="3">
    <source>
        <dbReference type="Proteomes" id="UP001479933"/>
    </source>
</evidence>
<dbReference type="RefSeq" id="WP_157086059.1">
    <property type="nucleotide sequence ID" value="NZ_CP136137.1"/>
</dbReference>
<organism evidence="2 3">
    <name type="scientific">Gordonia hydrophobica</name>
    <dbReference type="NCBI Taxonomy" id="40516"/>
    <lineage>
        <taxon>Bacteria</taxon>
        <taxon>Bacillati</taxon>
        <taxon>Actinomycetota</taxon>
        <taxon>Actinomycetes</taxon>
        <taxon>Mycobacteriales</taxon>
        <taxon>Gordoniaceae</taxon>
        <taxon>Gordonia</taxon>
    </lineage>
</organism>
<feature type="transmembrane region" description="Helical" evidence="1">
    <location>
        <begin position="85"/>
        <end position="104"/>
    </location>
</feature>